<gene>
    <name evidence="15" type="ORF">D0864_15737</name>
</gene>
<keyword evidence="10" id="KW-0539">Nucleus</keyword>
<dbReference type="GO" id="GO:0005634">
    <property type="term" value="C:nucleus"/>
    <property type="evidence" value="ECO:0007669"/>
    <property type="project" value="UniProtKB-SubCell"/>
</dbReference>
<protein>
    <recommendedName>
        <fullName evidence="14">Ubiquitin-like domain-containing protein</fullName>
    </recommendedName>
</protein>
<comment type="function">
    <text evidence="1">Component of the 60S subunit of the ribosome.</text>
</comment>
<dbReference type="GO" id="GO:0003735">
    <property type="term" value="F:structural constituent of ribosome"/>
    <property type="evidence" value="ECO:0007669"/>
    <property type="project" value="InterPro"/>
</dbReference>
<dbReference type="PROSITE" id="PS51257">
    <property type="entry name" value="PROKAR_LIPOPROTEIN"/>
    <property type="match status" value="1"/>
</dbReference>
<dbReference type="PROSITE" id="PS50053">
    <property type="entry name" value="UBIQUITIN_2"/>
    <property type="match status" value="1"/>
</dbReference>
<dbReference type="SUPFAM" id="SSF57829">
    <property type="entry name" value="Zn-binding ribosomal proteins"/>
    <property type="match status" value="1"/>
</dbReference>
<feature type="domain" description="Ubiquitin-like" evidence="14">
    <location>
        <begin position="604"/>
        <end position="679"/>
    </location>
</feature>
<dbReference type="GO" id="GO:0005840">
    <property type="term" value="C:ribosome"/>
    <property type="evidence" value="ECO:0007669"/>
    <property type="project" value="UniProtKB-KW"/>
</dbReference>
<evidence type="ECO:0000256" key="7">
    <source>
        <dbReference type="ARBA" id="ARBA00022490"/>
    </source>
</evidence>
<dbReference type="VEuPathDB" id="FungiDB:BTJ68_07467"/>
<reference evidence="15 16" key="1">
    <citation type="journal article" date="2018" name="BMC Genomics">
        <title>Genomic evidence for intraspecific hybridization in a clonal and extremely halotolerant yeast.</title>
        <authorList>
            <person name="Gostincar C."/>
            <person name="Stajich J.E."/>
            <person name="Zupancic J."/>
            <person name="Zalar P."/>
            <person name="Gunde-Cimerman N."/>
        </authorList>
    </citation>
    <scope>NUCLEOTIDE SEQUENCE [LARGE SCALE GENOMIC DNA]</scope>
    <source>
        <strain evidence="15 16">EXF-10513</strain>
    </source>
</reference>
<evidence type="ECO:0000256" key="11">
    <source>
        <dbReference type="ARBA" id="ARBA00023274"/>
    </source>
</evidence>
<evidence type="ECO:0000256" key="5">
    <source>
        <dbReference type="ARBA" id="ARBA00010570"/>
    </source>
</evidence>
<organism evidence="15 16">
    <name type="scientific">Hortaea werneckii</name>
    <name type="common">Black yeast</name>
    <name type="synonym">Cladosporium werneckii</name>
    <dbReference type="NCBI Taxonomy" id="91943"/>
    <lineage>
        <taxon>Eukaryota</taxon>
        <taxon>Fungi</taxon>
        <taxon>Dikarya</taxon>
        <taxon>Ascomycota</taxon>
        <taxon>Pezizomycotina</taxon>
        <taxon>Dothideomycetes</taxon>
        <taxon>Dothideomycetidae</taxon>
        <taxon>Mycosphaerellales</taxon>
        <taxon>Teratosphaeriaceae</taxon>
        <taxon>Hortaea</taxon>
    </lineage>
</organism>
<dbReference type="GO" id="GO:0000055">
    <property type="term" value="P:ribosomal large subunit export from nucleus"/>
    <property type="evidence" value="ECO:0007669"/>
    <property type="project" value="UniProtKB-ARBA"/>
</dbReference>
<dbReference type="FunFam" id="3.10.20.90:FF:000014">
    <property type="entry name" value="Ubiquitin-60S ribosomal L40 fusion"/>
    <property type="match status" value="1"/>
</dbReference>
<dbReference type="GO" id="GO:1990904">
    <property type="term" value="C:ribonucleoprotein complex"/>
    <property type="evidence" value="ECO:0007669"/>
    <property type="project" value="UniProtKB-KW"/>
</dbReference>
<dbReference type="Proteomes" id="UP000269539">
    <property type="component" value="Unassembled WGS sequence"/>
</dbReference>
<evidence type="ECO:0000256" key="1">
    <source>
        <dbReference type="ARBA" id="ARBA00002241"/>
    </source>
</evidence>
<dbReference type="Gene3D" id="4.10.1060.50">
    <property type="match status" value="1"/>
</dbReference>
<evidence type="ECO:0000256" key="13">
    <source>
        <dbReference type="ARBA" id="ARBA00045962"/>
    </source>
</evidence>
<comment type="subunit">
    <text evidence="12">Part of the 60S ribosomal subunit.</text>
</comment>
<dbReference type="InterPro" id="IPR029071">
    <property type="entry name" value="Ubiquitin-like_domsf"/>
</dbReference>
<feature type="non-terminal residue" evidence="15">
    <location>
        <position position="718"/>
    </location>
</feature>
<dbReference type="GO" id="GO:0016614">
    <property type="term" value="F:oxidoreductase activity, acting on CH-OH group of donors"/>
    <property type="evidence" value="ECO:0007669"/>
    <property type="project" value="InterPro"/>
</dbReference>
<evidence type="ECO:0000256" key="4">
    <source>
        <dbReference type="ARBA" id="ARBA00008373"/>
    </source>
</evidence>
<dbReference type="InterPro" id="IPR038587">
    <property type="entry name" value="Ribosomal_eL40_sf"/>
</dbReference>
<comment type="subcellular location">
    <subcellularLocation>
        <location evidence="3">Cytoplasm</location>
    </subcellularLocation>
    <subcellularLocation>
        <location evidence="2">Nucleus</location>
    </subcellularLocation>
</comment>
<keyword evidence="9" id="KW-0689">Ribosomal protein</keyword>
<dbReference type="InterPro" id="IPR007867">
    <property type="entry name" value="GMC_OxRtase_C"/>
</dbReference>
<evidence type="ECO:0000256" key="9">
    <source>
        <dbReference type="ARBA" id="ARBA00022980"/>
    </source>
</evidence>
<dbReference type="Gene3D" id="3.10.20.90">
    <property type="entry name" value="Phosphatidylinositol 3-kinase Catalytic Subunit, Chain A, domain 1"/>
    <property type="match status" value="1"/>
</dbReference>
<dbReference type="InterPro" id="IPR012132">
    <property type="entry name" value="GMC_OxRdtase"/>
</dbReference>
<dbReference type="FunFam" id="4.10.1060.50:FF:000001">
    <property type="entry name" value="ubiquitin-60S ribosomal protein L40"/>
    <property type="match status" value="1"/>
</dbReference>
<sequence length="718" mass="78664">MPITNKIAHGLDEVDIIICGATIVGGIAGCVVAGRLAAADPELSILLIEGGENNAGKDTITQPALFPMNMIPQSKTAVWYHAKASEALAGREYPLFTGGLLGGGSSINIMLYSRAKAQDFDDWNVPGWTAKDVIPFMRKLEDYHGPGKASVHGYGGPVEVGTGTYVVERTQTEVLRAAKAQGFAISDDLQDPYGNGDFEKALRTVTRDGKRVDAASAYIHPLLQDGNHPNLHVLCESKVNRVLFDDNNRAIGVEYTPNPDFQIIAPGVTARPRLTVKAKKLVVLSAGALGTPLILERSGVGNAEVVQKASVPLVVDLPTVGNGYQDHNLIWWGYKTDLEPHETLDALWAGRMSHEEALRTGLMGWNTTDVCSKFRPDEKEVDAMGPAFKAIWERDFKDKPSKPLIMAAPMNCGLGDPSLLPAGQYLGWATYNAYPYSRGNIHITGPDWEDVPHFETGFFTDADELDILVHIWGYKKIREIMRRTNFYRGELEPTHPQFPVGSNASLERLGESPASEEVQDLVYDAEDDKAIEHYLRRNIGTTWHSLGTCKMAPREQGGVVDSKLNVYGVQNLKVVDLSIPPGNVGANTANTAFVVGEKGADIIMSDFVKTLTGKTITLEVESSDTIDNVKSKIQDKEGIPPDQQRLIFAGKQLEDGRTLSDYNIQKESTLHLVLRLRGGIIEPSLKALASKYNCDKSICRKCYARLPPRATNCRKKKC</sequence>
<keyword evidence="8" id="KW-1017">Isopeptide bond</keyword>
<name>A0A3M7BVN8_HORWE</name>
<dbReference type="Pfam" id="PF00732">
    <property type="entry name" value="GMC_oxred_N"/>
    <property type="match status" value="1"/>
</dbReference>
<dbReference type="PANTHER" id="PTHR11552">
    <property type="entry name" value="GLUCOSE-METHANOL-CHOLINE GMC OXIDOREDUCTASE"/>
    <property type="match status" value="1"/>
</dbReference>
<evidence type="ECO:0000313" key="16">
    <source>
        <dbReference type="Proteomes" id="UP000269539"/>
    </source>
</evidence>
<evidence type="ECO:0000256" key="8">
    <source>
        <dbReference type="ARBA" id="ARBA00022499"/>
    </source>
</evidence>
<dbReference type="PROSITE" id="PS00299">
    <property type="entry name" value="UBIQUITIN_1"/>
    <property type="match status" value="1"/>
</dbReference>
<evidence type="ECO:0000256" key="3">
    <source>
        <dbReference type="ARBA" id="ARBA00004496"/>
    </source>
</evidence>
<dbReference type="SUPFAM" id="SSF51905">
    <property type="entry name" value="FAD/NAD(P)-binding domain"/>
    <property type="match status" value="1"/>
</dbReference>
<accession>A0A3M7BVN8</accession>
<dbReference type="SUPFAM" id="SSF54373">
    <property type="entry name" value="FAD-linked reductases, C-terminal domain"/>
    <property type="match status" value="1"/>
</dbReference>
<dbReference type="Pfam" id="PF00240">
    <property type="entry name" value="ubiquitin"/>
    <property type="match status" value="1"/>
</dbReference>
<dbReference type="InterPro" id="IPR001975">
    <property type="entry name" value="Ribosomal_eL40_dom"/>
</dbReference>
<comment type="function">
    <text evidence="13">Component of the ribosome, a large ribonucleoprotein complex responsible for the synthesis of proteins in the cell. The small ribosomal subunit (SSU) binds messenger RNAs (mRNAs) and translates the encoded message by selecting cognate aminoacyl-transfer RNA (tRNA) molecules. The large subunit (LSU) contains the ribosomal catalytic site termed the peptidyl transferase center (PTC), which catalyzes the formation of peptide bonds, thereby polymerizing the amino acids delivered by tRNAs into a polypeptide chain. The nascent polypeptides leave the ribosome through a tunnel in the LSU and interact with protein factors that function in enzymatic processing, targeting, and the membrane insertion of nascent chains at the exit of the ribosomal tunnel. eL40 is essential for translation of a subset of cellular transcripts, including stress response transcripts, such as DDR2.</text>
</comment>
<dbReference type="AlphaFoldDB" id="A0A3M7BVN8"/>
<dbReference type="Pfam" id="PF05199">
    <property type="entry name" value="GMC_oxred_C"/>
    <property type="match status" value="1"/>
</dbReference>
<dbReference type="PROSITE" id="PS00624">
    <property type="entry name" value="GMC_OXRED_2"/>
    <property type="match status" value="1"/>
</dbReference>
<comment type="similarity">
    <text evidence="5">In the C-terminal section; belongs to the eukaryotic ribosomal protein eL40 family.</text>
</comment>
<dbReference type="InterPro" id="IPR011332">
    <property type="entry name" value="Ribosomal_zn-bd"/>
</dbReference>
<dbReference type="GO" id="GO:0005737">
    <property type="term" value="C:cytoplasm"/>
    <property type="evidence" value="ECO:0007669"/>
    <property type="project" value="UniProtKB-SubCell"/>
</dbReference>
<dbReference type="PANTHER" id="PTHR11552:SF78">
    <property type="entry name" value="GLUCOSE-METHANOL-CHOLINE OXIDOREDUCTASE N-TERMINAL DOMAIN-CONTAINING PROTEIN"/>
    <property type="match status" value="1"/>
</dbReference>
<dbReference type="InterPro" id="IPR000626">
    <property type="entry name" value="Ubiquitin-like_dom"/>
</dbReference>
<keyword evidence="11" id="KW-0687">Ribonucleoprotein</keyword>
<dbReference type="GO" id="GO:0006412">
    <property type="term" value="P:translation"/>
    <property type="evidence" value="ECO:0007669"/>
    <property type="project" value="InterPro"/>
</dbReference>
<evidence type="ECO:0000256" key="2">
    <source>
        <dbReference type="ARBA" id="ARBA00004123"/>
    </source>
</evidence>
<dbReference type="EMBL" id="QWIO01003513">
    <property type="protein sequence ID" value="RMY43868.1"/>
    <property type="molecule type" value="Genomic_DNA"/>
</dbReference>
<dbReference type="InterPro" id="IPR019954">
    <property type="entry name" value="Ubiquitin_CS"/>
</dbReference>
<dbReference type="InterPro" id="IPR000172">
    <property type="entry name" value="GMC_OxRdtase_N"/>
</dbReference>
<dbReference type="GO" id="GO:0050660">
    <property type="term" value="F:flavin adenine dinucleotide binding"/>
    <property type="evidence" value="ECO:0007669"/>
    <property type="project" value="InterPro"/>
</dbReference>
<evidence type="ECO:0000259" key="14">
    <source>
        <dbReference type="PROSITE" id="PS50053"/>
    </source>
</evidence>
<comment type="caution">
    <text evidence="15">The sequence shown here is derived from an EMBL/GenBank/DDBJ whole genome shotgun (WGS) entry which is preliminary data.</text>
</comment>
<dbReference type="InterPro" id="IPR036188">
    <property type="entry name" value="FAD/NAD-bd_sf"/>
</dbReference>
<dbReference type="PRINTS" id="PR00348">
    <property type="entry name" value="UBIQUITIN"/>
</dbReference>
<keyword evidence="7" id="KW-0963">Cytoplasm</keyword>
<evidence type="ECO:0000256" key="10">
    <source>
        <dbReference type="ARBA" id="ARBA00023242"/>
    </source>
</evidence>
<dbReference type="SUPFAM" id="SSF54236">
    <property type="entry name" value="Ubiquitin-like"/>
    <property type="match status" value="1"/>
</dbReference>
<dbReference type="GO" id="GO:0016567">
    <property type="term" value="P:protein ubiquitination"/>
    <property type="evidence" value="ECO:0007669"/>
    <property type="project" value="UniProtKB-ARBA"/>
</dbReference>
<proteinExistence type="inferred from homology"/>
<dbReference type="CDD" id="cd01803">
    <property type="entry name" value="Ubl_ubiquitin"/>
    <property type="match status" value="1"/>
</dbReference>
<evidence type="ECO:0000256" key="6">
    <source>
        <dbReference type="ARBA" id="ARBA00010790"/>
    </source>
</evidence>
<evidence type="ECO:0000256" key="12">
    <source>
        <dbReference type="ARBA" id="ARBA00035124"/>
    </source>
</evidence>
<evidence type="ECO:0000313" key="15">
    <source>
        <dbReference type="EMBL" id="RMY43868.1"/>
    </source>
</evidence>
<dbReference type="Pfam" id="PF01020">
    <property type="entry name" value="Ribosomal_L40e"/>
    <property type="match status" value="1"/>
</dbReference>
<dbReference type="Gene3D" id="3.50.50.60">
    <property type="entry name" value="FAD/NAD(P)-binding domain"/>
    <property type="match status" value="1"/>
</dbReference>
<dbReference type="InterPro" id="IPR019956">
    <property type="entry name" value="Ubiquitin_dom"/>
</dbReference>
<dbReference type="SMART" id="SM01377">
    <property type="entry name" value="Ribosomal_L40e"/>
    <property type="match status" value="1"/>
</dbReference>
<comment type="similarity">
    <text evidence="4">In the N-terminal section; belongs to the ubiquitin family.</text>
</comment>
<comment type="similarity">
    <text evidence="6">Belongs to the GMC oxidoreductase family.</text>
</comment>
<dbReference type="Gene3D" id="3.30.560.10">
    <property type="entry name" value="Glucose Oxidase, domain 3"/>
    <property type="match status" value="1"/>
</dbReference>
<dbReference type="SMART" id="SM00213">
    <property type="entry name" value="UBQ"/>
    <property type="match status" value="1"/>
</dbReference>